<feature type="compositionally biased region" description="Acidic residues" evidence="10">
    <location>
        <begin position="105"/>
        <end position="122"/>
    </location>
</feature>
<evidence type="ECO:0000259" key="11">
    <source>
        <dbReference type="PROSITE" id="PS51686"/>
    </source>
</evidence>
<dbReference type="InterPro" id="IPR029063">
    <property type="entry name" value="SAM-dependent_MTases_sf"/>
</dbReference>
<dbReference type="GO" id="GO:0070475">
    <property type="term" value="P:rRNA base methylation"/>
    <property type="evidence" value="ECO:0007669"/>
    <property type="project" value="TreeGrafter"/>
</dbReference>
<dbReference type="SUPFAM" id="SSF53335">
    <property type="entry name" value="S-adenosyl-L-methionine-dependent methyltransferases"/>
    <property type="match status" value="1"/>
</dbReference>
<dbReference type="NCBIfam" id="TIGR00446">
    <property type="entry name" value="nop2p"/>
    <property type="match status" value="1"/>
</dbReference>
<dbReference type="PANTHER" id="PTHR22807:SF30">
    <property type="entry name" value="28S RRNA (CYTOSINE(4447)-C(5))-METHYLTRANSFERASE-RELATED"/>
    <property type="match status" value="1"/>
</dbReference>
<dbReference type="Proteomes" id="UP000494165">
    <property type="component" value="Unassembled WGS sequence"/>
</dbReference>
<gene>
    <name evidence="12" type="ORF">CLODIP_2_CD09146</name>
</gene>
<evidence type="ECO:0000313" key="13">
    <source>
        <dbReference type="Proteomes" id="UP000494165"/>
    </source>
</evidence>
<dbReference type="PANTHER" id="PTHR22807">
    <property type="entry name" value="NOP2 YEAST -RELATED NOL1/NOP2/FMU SUN DOMAIN-CONTAINING"/>
    <property type="match status" value="1"/>
</dbReference>
<feature type="compositionally biased region" description="Acidic residues" evidence="10">
    <location>
        <begin position="146"/>
        <end position="244"/>
    </location>
</feature>
<keyword evidence="6 9" id="KW-0949">S-adenosyl-L-methionine</keyword>
<evidence type="ECO:0000256" key="1">
    <source>
        <dbReference type="ARBA" id="ARBA00004604"/>
    </source>
</evidence>
<evidence type="ECO:0000313" key="12">
    <source>
        <dbReference type="EMBL" id="CAB3376759.1"/>
    </source>
</evidence>
<feature type="binding site" evidence="9">
    <location>
        <position position="519"/>
    </location>
    <ligand>
        <name>S-adenosyl-L-methionine</name>
        <dbReference type="ChEBI" id="CHEBI:59789"/>
    </ligand>
</feature>
<dbReference type="FunFam" id="3.30.70.1170:FF:000001">
    <property type="entry name" value="Ribosomal RNA methyltransferase Nop2"/>
    <property type="match status" value="1"/>
</dbReference>
<keyword evidence="7 9" id="KW-0694">RNA-binding</keyword>
<dbReference type="GO" id="GO:0005730">
    <property type="term" value="C:nucleolus"/>
    <property type="evidence" value="ECO:0007669"/>
    <property type="project" value="UniProtKB-SubCell"/>
</dbReference>
<dbReference type="PRINTS" id="PR02008">
    <property type="entry name" value="RCMTFAMILY"/>
</dbReference>
<feature type="compositionally biased region" description="Basic residues" evidence="10">
    <location>
        <begin position="41"/>
        <end position="50"/>
    </location>
</feature>
<evidence type="ECO:0000256" key="7">
    <source>
        <dbReference type="ARBA" id="ARBA00022884"/>
    </source>
</evidence>
<dbReference type="InterPro" id="IPR018314">
    <property type="entry name" value="RsmB/NOL1/NOP2-like_CS"/>
</dbReference>
<feature type="binding site" evidence="9">
    <location>
        <begin position="451"/>
        <end position="457"/>
    </location>
    <ligand>
        <name>S-adenosyl-L-methionine</name>
        <dbReference type="ChEBI" id="CHEBI:59789"/>
    </ligand>
</feature>
<evidence type="ECO:0000256" key="10">
    <source>
        <dbReference type="SAM" id="MobiDB-lite"/>
    </source>
</evidence>
<feature type="compositionally biased region" description="Basic and acidic residues" evidence="10">
    <location>
        <begin position="1"/>
        <end position="13"/>
    </location>
</feature>
<feature type="domain" description="SAM-dependent MTase RsmB/NOP-type" evidence="11">
    <location>
        <begin position="359"/>
        <end position="648"/>
    </location>
</feature>
<dbReference type="EMBL" id="CADEPI010000132">
    <property type="protein sequence ID" value="CAB3376759.1"/>
    <property type="molecule type" value="Genomic_DNA"/>
</dbReference>
<evidence type="ECO:0000256" key="2">
    <source>
        <dbReference type="ARBA" id="ARBA00007494"/>
    </source>
</evidence>
<comment type="similarity">
    <text evidence="2 9">Belongs to the class I-like SAM-binding methyltransferase superfamily. RsmB/NOP family.</text>
</comment>
<feature type="active site" description="Nucleophile" evidence="9">
    <location>
        <position position="578"/>
    </location>
</feature>
<evidence type="ECO:0000256" key="8">
    <source>
        <dbReference type="ARBA" id="ARBA00023242"/>
    </source>
</evidence>
<evidence type="ECO:0000256" key="3">
    <source>
        <dbReference type="ARBA" id="ARBA00022517"/>
    </source>
</evidence>
<dbReference type="GO" id="GO:0000470">
    <property type="term" value="P:maturation of LSU-rRNA"/>
    <property type="evidence" value="ECO:0007669"/>
    <property type="project" value="TreeGrafter"/>
</dbReference>
<dbReference type="PRINTS" id="PR02012">
    <property type="entry name" value="RCMTNOP2"/>
</dbReference>
<dbReference type="AlphaFoldDB" id="A0A8S1D8V8"/>
<comment type="subcellular location">
    <subcellularLocation>
        <location evidence="1">Nucleus</location>
        <location evidence="1">Nucleolus</location>
    </subcellularLocation>
</comment>
<feature type="compositionally biased region" description="Basic and acidic residues" evidence="10">
    <location>
        <begin position="73"/>
        <end position="87"/>
    </location>
</feature>
<feature type="compositionally biased region" description="Basic residues" evidence="10">
    <location>
        <begin position="126"/>
        <end position="139"/>
    </location>
</feature>
<proteinExistence type="inferred from homology"/>
<organism evidence="12 13">
    <name type="scientific">Cloeon dipterum</name>
    <dbReference type="NCBI Taxonomy" id="197152"/>
    <lineage>
        <taxon>Eukaryota</taxon>
        <taxon>Metazoa</taxon>
        <taxon>Ecdysozoa</taxon>
        <taxon>Arthropoda</taxon>
        <taxon>Hexapoda</taxon>
        <taxon>Insecta</taxon>
        <taxon>Pterygota</taxon>
        <taxon>Palaeoptera</taxon>
        <taxon>Ephemeroptera</taxon>
        <taxon>Pisciforma</taxon>
        <taxon>Baetidae</taxon>
        <taxon>Cloeon</taxon>
    </lineage>
</organism>
<keyword evidence="5 9" id="KW-0808">Transferase</keyword>
<keyword evidence="3" id="KW-0690">Ribosome biogenesis</keyword>
<feature type="compositionally biased region" description="Basic and acidic residues" evidence="10">
    <location>
        <begin position="31"/>
        <end position="40"/>
    </location>
</feature>
<evidence type="ECO:0000256" key="6">
    <source>
        <dbReference type="ARBA" id="ARBA00022691"/>
    </source>
</evidence>
<dbReference type="InterPro" id="IPR011023">
    <property type="entry name" value="Nop2p"/>
</dbReference>
<sequence length="788" mass="89270">MGRKAKFGEEKQKKGPGRKAKKQGDPSFPKHLKENVEKKLKSSRQRKRARIATQKLEAKALLKEMKKAAIIEEKKIKSAGKENEGIIKKQVPRKKAPVPVLKEPEDSEGEGTTEYSDSDEELQQSKAKKLTKTAKKSQASKKNLFDEDQSEEDDDNDEYEDNDLDIPDDDSESEELGDEEIEDEEGDEGSDMGEEEDEVEGDEGSDVGEEEDEDSNAEDSGDEEEDGDSDGAQDDDYGDSDDSDMLPIEKANKKLKKKMEKEKADAAAEELEMNVTTHDVFQFPEGEEVEKMEGLQDVQQRMKDVIMVLSDFKRLREPNRSRKEYLELLLKDLCLYYSYNEFLMEKLMEIFPLSELMEFLEASEVTRPVTLRANSLKTRRRDLAQALISRGVNLDPIGKWTKVGLVVFNSQVPLGATPEYLAGHYILQGASSLLPVMALAPQENERILDMCSAPGGKASHIAAIMKNTGVLFANDANKDRIKAVVGNFHRLGIVNSVITNVDGRKYSTIMKGFDRILLDAPCTGTGVLSKDPSVKTNKDQADIDKCVNLQRELILSAIDCLSSADKSKSGGYLVYSTCSILPEENECVVDFALKHRDVRLVPTGLDFGVDGFANFRQHRLHPSLKLSKRFYPHTQNMDGFFVAKLQKLSNKIPQSRKERRIEEAMENPEGSDKEDSEESQEDEKPVPKKSGNKRKMEEITKVIKGDKSQKKPKLDSDQQLPKGQKRHVQNVAKNRRNLFKMVKNRRNLFKVAKNRRNLFKILKNRKNLFRVAKNRKNLFKVAKNRRKL</sequence>
<evidence type="ECO:0000256" key="5">
    <source>
        <dbReference type="ARBA" id="ARBA00022679"/>
    </source>
</evidence>
<protein>
    <recommendedName>
        <fullName evidence="11">SAM-dependent MTase RsmB/NOP-type domain-containing protein</fullName>
    </recommendedName>
</protein>
<feature type="region of interest" description="Disordered" evidence="10">
    <location>
        <begin position="73"/>
        <end position="247"/>
    </location>
</feature>
<dbReference type="PROSITE" id="PS01153">
    <property type="entry name" value="NOL1_NOP2_SUN"/>
    <property type="match status" value="1"/>
</dbReference>
<feature type="compositionally biased region" description="Basic and acidic residues" evidence="10">
    <location>
        <begin position="694"/>
        <end position="716"/>
    </location>
</feature>
<feature type="compositionally biased region" description="Acidic residues" evidence="10">
    <location>
        <begin position="672"/>
        <end position="681"/>
    </location>
</feature>
<evidence type="ECO:0000256" key="9">
    <source>
        <dbReference type="PROSITE-ProRule" id="PRU01023"/>
    </source>
</evidence>
<dbReference type="GO" id="GO:0003723">
    <property type="term" value="F:RNA binding"/>
    <property type="evidence" value="ECO:0007669"/>
    <property type="project" value="UniProtKB-UniRule"/>
</dbReference>
<feature type="binding site" evidence="9">
    <location>
        <position position="502"/>
    </location>
    <ligand>
        <name>S-adenosyl-L-methionine</name>
        <dbReference type="ChEBI" id="CHEBI:59789"/>
    </ligand>
</feature>
<dbReference type="Gene3D" id="3.40.50.150">
    <property type="entry name" value="Vaccinia Virus protein VP39"/>
    <property type="match status" value="1"/>
</dbReference>
<dbReference type="GO" id="GO:0009383">
    <property type="term" value="F:rRNA (cytosine-C5-)-methyltransferase activity"/>
    <property type="evidence" value="ECO:0007669"/>
    <property type="project" value="TreeGrafter"/>
</dbReference>
<dbReference type="Pfam" id="PF01189">
    <property type="entry name" value="Methyltr_RsmB-F"/>
    <property type="match status" value="1"/>
</dbReference>
<dbReference type="PROSITE" id="PS51686">
    <property type="entry name" value="SAM_MT_RSMB_NOP"/>
    <property type="match status" value="1"/>
</dbReference>
<comment type="caution">
    <text evidence="12">The sequence shown here is derived from an EMBL/GenBank/DDBJ whole genome shotgun (WGS) entry which is preliminary data.</text>
</comment>
<evidence type="ECO:0000256" key="4">
    <source>
        <dbReference type="ARBA" id="ARBA00022603"/>
    </source>
</evidence>
<feature type="region of interest" description="Disordered" evidence="10">
    <location>
        <begin position="652"/>
        <end position="729"/>
    </location>
</feature>
<dbReference type="InterPro" id="IPR049560">
    <property type="entry name" value="MeTrfase_RsmB-F_NOP2_cat"/>
</dbReference>
<dbReference type="InterPro" id="IPR023267">
    <property type="entry name" value="RCMT"/>
</dbReference>
<dbReference type="InterPro" id="IPR023273">
    <property type="entry name" value="RCMT_NOP2"/>
</dbReference>
<keyword evidence="13" id="KW-1185">Reference proteome</keyword>
<feature type="region of interest" description="Disordered" evidence="10">
    <location>
        <begin position="1"/>
        <end position="50"/>
    </location>
</feature>
<dbReference type="Gene3D" id="3.30.70.1170">
    <property type="entry name" value="Sun protein, domain 3"/>
    <property type="match status" value="1"/>
</dbReference>
<reference evidence="12 13" key="1">
    <citation type="submission" date="2020-04" db="EMBL/GenBank/DDBJ databases">
        <authorList>
            <person name="Alioto T."/>
            <person name="Alioto T."/>
            <person name="Gomez Garrido J."/>
        </authorList>
    </citation>
    <scope>NUCLEOTIDE SEQUENCE [LARGE SCALE GENOMIC DNA]</scope>
</reference>
<feature type="binding site" evidence="9">
    <location>
        <position position="475"/>
    </location>
    <ligand>
        <name>S-adenosyl-L-methionine</name>
        <dbReference type="ChEBI" id="CHEBI:59789"/>
    </ligand>
</feature>
<dbReference type="InterPro" id="IPR001678">
    <property type="entry name" value="MeTrfase_RsmB-F_NOP2_dom"/>
</dbReference>
<accession>A0A8S1D8V8</accession>
<dbReference type="OrthoDB" id="427002at2759"/>
<keyword evidence="4 9" id="KW-0489">Methyltransferase</keyword>
<keyword evidence="8" id="KW-0539">Nucleus</keyword>
<name>A0A8S1D8V8_9INSE</name>